<dbReference type="InterPro" id="IPR011008">
    <property type="entry name" value="Dimeric_a/b-barrel"/>
</dbReference>
<evidence type="ECO:0000313" key="7">
    <source>
        <dbReference type="EMBL" id="MBB4011229.1"/>
    </source>
</evidence>
<dbReference type="Pfam" id="PF20628">
    <property type="entry name" value="Dyp_perox_C"/>
    <property type="match status" value="1"/>
</dbReference>
<evidence type="ECO:0000313" key="8">
    <source>
        <dbReference type="Proteomes" id="UP000561045"/>
    </source>
</evidence>
<keyword evidence="4" id="KW-0560">Oxidoreductase</keyword>
<evidence type="ECO:0000256" key="2">
    <source>
        <dbReference type="ARBA" id="ARBA00022559"/>
    </source>
</evidence>
<dbReference type="Proteomes" id="UP000561045">
    <property type="component" value="Unassembled WGS sequence"/>
</dbReference>
<sequence>MLTPQPGILSPLPKAARFLSLVARPGAELGDALRALARHVDGERIVLGVGAPLAAALGRSIDGLHAMPAIAGARVDIPSTPADLWLWLRGEDRGELMLRGRTLEQLLAPAFALAHVADAFVHGSGRDLTGYEDGTENPQDDAAVSAAIVAKSAGALAGSSFVAVQQWLHDFSAFEAMRPRQQDLAIGRERESNEEIDDAPPSAHVKRTAQESFAPEAFVLRRSMPWIEGERAGLHFVAFGASFGAFEAQLRRMSGAEDGVVDALFSFTRPVTGAYFWCPPMREGRIELTALGL</sequence>
<dbReference type="PROSITE" id="PS51404">
    <property type="entry name" value="DYP_PEROXIDASE"/>
    <property type="match status" value="1"/>
</dbReference>
<name>A0A840BI02_9RHOO</name>
<comment type="cofactor">
    <cofactor evidence="1">
        <name>heme b</name>
        <dbReference type="ChEBI" id="CHEBI:60344"/>
    </cofactor>
</comment>
<dbReference type="PANTHER" id="PTHR30521:SF0">
    <property type="entry name" value="DYP-TYPE PEROXIDASE FAMILY PROTEIN"/>
    <property type="match status" value="1"/>
</dbReference>
<dbReference type="EMBL" id="JACIET010000001">
    <property type="protein sequence ID" value="MBB4011229.1"/>
    <property type="molecule type" value="Genomic_DNA"/>
</dbReference>
<dbReference type="AlphaFoldDB" id="A0A840BI02"/>
<dbReference type="GO" id="GO:0046872">
    <property type="term" value="F:metal ion binding"/>
    <property type="evidence" value="ECO:0007669"/>
    <property type="project" value="UniProtKB-KW"/>
</dbReference>
<keyword evidence="5" id="KW-0408">Iron</keyword>
<dbReference type="PANTHER" id="PTHR30521">
    <property type="entry name" value="DEFERROCHELATASE/PEROXIDASE"/>
    <property type="match status" value="1"/>
</dbReference>
<dbReference type="NCBIfam" id="TIGR01413">
    <property type="entry name" value="Dyp_perox_fam"/>
    <property type="match status" value="1"/>
</dbReference>
<keyword evidence="2 7" id="KW-0575">Peroxidase</keyword>
<protein>
    <submittedName>
        <fullName evidence="7">Putative iron-dependent peroxidase</fullName>
    </submittedName>
</protein>
<organism evidence="7 8">
    <name type="scientific">Niveibacterium umoris</name>
    <dbReference type="NCBI Taxonomy" id="1193620"/>
    <lineage>
        <taxon>Bacteria</taxon>
        <taxon>Pseudomonadati</taxon>
        <taxon>Pseudomonadota</taxon>
        <taxon>Betaproteobacteria</taxon>
        <taxon>Rhodocyclales</taxon>
        <taxon>Rhodocyclaceae</taxon>
        <taxon>Niveibacterium</taxon>
    </lineage>
</organism>
<keyword evidence="8" id="KW-1185">Reference proteome</keyword>
<gene>
    <name evidence="7" type="ORF">GGR36_000537</name>
</gene>
<evidence type="ECO:0000256" key="3">
    <source>
        <dbReference type="ARBA" id="ARBA00022723"/>
    </source>
</evidence>
<dbReference type="InterPro" id="IPR048328">
    <property type="entry name" value="Dyp_perox_C"/>
</dbReference>
<proteinExistence type="predicted"/>
<dbReference type="RefSeq" id="WP_183631602.1">
    <property type="nucleotide sequence ID" value="NZ_BAABLE010000011.1"/>
</dbReference>
<comment type="caution">
    <text evidence="7">The sequence shown here is derived from an EMBL/GenBank/DDBJ whole genome shotgun (WGS) entry which is preliminary data.</text>
</comment>
<dbReference type="GO" id="GO:0005829">
    <property type="term" value="C:cytosol"/>
    <property type="evidence" value="ECO:0007669"/>
    <property type="project" value="TreeGrafter"/>
</dbReference>
<dbReference type="SUPFAM" id="SSF54909">
    <property type="entry name" value="Dimeric alpha+beta barrel"/>
    <property type="match status" value="1"/>
</dbReference>
<dbReference type="GO" id="GO:0020037">
    <property type="term" value="F:heme binding"/>
    <property type="evidence" value="ECO:0007669"/>
    <property type="project" value="InterPro"/>
</dbReference>
<evidence type="ECO:0000256" key="5">
    <source>
        <dbReference type="ARBA" id="ARBA00023004"/>
    </source>
</evidence>
<evidence type="ECO:0000256" key="4">
    <source>
        <dbReference type="ARBA" id="ARBA00023002"/>
    </source>
</evidence>
<accession>A0A840BI02</accession>
<evidence type="ECO:0000256" key="1">
    <source>
        <dbReference type="ARBA" id="ARBA00001970"/>
    </source>
</evidence>
<feature type="domain" description="Dyp-type peroxidase C-terminal" evidence="6">
    <location>
        <begin position="126"/>
        <end position="281"/>
    </location>
</feature>
<reference evidence="7 8" key="1">
    <citation type="submission" date="2020-08" db="EMBL/GenBank/DDBJ databases">
        <title>Genomic Encyclopedia of Type Strains, Phase IV (KMG-IV): sequencing the most valuable type-strain genomes for metagenomic binning, comparative biology and taxonomic classification.</title>
        <authorList>
            <person name="Goeker M."/>
        </authorList>
    </citation>
    <scope>NUCLEOTIDE SEQUENCE [LARGE SCALE GENOMIC DNA]</scope>
    <source>
        <strain evidence="7 8">DSM 106739</strain>
    </source>
</reference>
<evidence type="ECO:0000259" key="6">
    <source>
        <dbReference type="Pfam" id="PF20628"/>
    </source>
</evidence>
<dbReference type="InterPro" id="IPR006314">
    <property type="entry name" value="Dyp_peroxidase"/>
</dbReference>
<dbReference type="GO" id="GO:0004601">
    <property type="term" value="F:peroxidase activity"/>
    <property type="evidence" value="ECO:0007669"/>
    <property type="project" value="UniProtKB-KW"/>
</dbReference>
<keyword evidence="3" id="KW-0479">Metal-binding</keyword>